<proteinExistence type="predicted"/>
<dbReference type="EMBL" id="LZYO01000529">
    <property type="protein sequence ID" value="ODH13276.1"/>
    <property type="molecule type" value="Genomic_DNA"/>
</dbReference>
<evidence type="ECO:0000313" key="2">
    <source>
        <dbReference type="Proteomes" id="UP000242814"/>
    </source>
</evidence>
<accession>A0A1D2J4R2</accession>
<evidence type="ECO:0000313" key="1">
    <source>
        <dbReference type="EMBL" id="ODH13276.1"/>
    </source>
</evidence>
<dbReference type="Proteomes" id="UP000242814">
    <property type="component" value="Unassembled WGS sequence"/>
</dbReference>
<reference evidence="1 2" key="1">
    <citation type="submission" date="2016-06" db="EMBL/GenBank/DDBJ databases">
        <authorList>
            <person name="Kjaerup R.B."/>
            <person name="Dalgaard T.S."/>
            <person name="Juul-Madsen H.R."/>
        </authorList>
    </citation>
    <scope>NUCLEOTIDE SEQUENCE [LARGE SCALE GENOMIC DNA]</scope>
    <source>
        <strain evidence="1 2">Pb300</strain>
    </source>
</reference>
<organism evidence="1 2">
    <name type="scientific">Paracoccidioides brasiliensis</name>
    <dbReference type="NCBI Taxonomy" id="121759"/>
    <lineage>
        <taxon>Eukaryota</taxon>
        <taxon>Fungi</taxon>
        <taxon>Dikarya</taxon>
        <taxon>Ascomycota</taxon>
        <taxon>Pezizomycotina</taxon>
        <taxon>Eurotiomycetes</taxon>
        <taxon>Eurotiomycetidae</taxon>
        <taxon>Onygenales</taxon>
        <taxon>Ajellomycetaceae</taxon>
        <taxon>Paracoccidioides</taxon>
    </lineage>
</organism>
<dbReference type="VEuPathDB" id="FungiDB:PABG_02551"/>
<dbReference type="AlphaFoldDB" id="A0A1D2J4R2"/>
<dbReference type="VEuPathDB" id="FungiDB:PADG_00980"/>
<feature type="non-terminal residue" evidence="1">
    <location>
        <position position="1"/>
    </location>
</feature>
<gene>
    <name evidence="1" type="ORF">ACO22_07423</name>
</gene>
<name>A0A1D2J4R2_PARBR</name>
<protein>
    <submittedName>
        <fullName evidence="1">Uncharacterized protein</fullName>
    </submittedName>
</protein>
<comment type="caution">
    <text evidence="1">The sequence shown here is derived from an EMBL/GenBank/DDBJ whole genome shotgun (WGS) entry which is preliminary data.</text>
</comment>
<sequence length="75" mass="8299">YTSMDLSQPEPVEAMLISYDDIGGDLRARPINLSFVGDLFQKQSFDQKTQSGISDAVDHITSPSRNFAHIVQLGE</sequence>